<keyword evidence="7" id="KW-0408">Iron</keyword>
<dbReference type="Pfam" id="PF00593">
    <property type="entry name" value="TonB_dep_Rec_b-barrel"/>
    <property type="match status" value="1"/>
</dbReference>
<dbReference type="Proteomes" id="UP000268553">
    <property type="component" value="Unassembled WGS sequence"/>
</dbReference>
<dbReference type="InterPro" id="IPR000531">
    <property type="entry name" value="Beta-barrel_TonB"/>
</dbReference>
<evidence type="ECO:0000256" key="3">
    <source>
        <dbReference type="ARBA" id="ARBA00022452"/>
    </source>
</evidence>
<comment type="caution">
    <text evidence="17">The sequence shown here is derived from an EMBL/GenBank/DDBJ whole genome shotgun (WGS) entry which is preliminary data.</text>
</comment>
<reference evidence="17 18" key="1">
    <citation type="submission" date="2018-12" db="EMBL/GenBank/DDBJ databases">
        <authorList>
            <person name="Kim S.-J."/>
            <person name="Jung G.-Y."/>
        </authorList>
    </citation>
    <scope>NUCLEOTIDE SEQUENCE [LARGE SCALE GENOMIC DNA]</scope>
    <source>
        <strain evidence="17 18">03SU3-P</strain>
    </source>
</reference>
<evidence type="ECO:0000313" key="18">
    <source>
        <dbReference type="Proteomes" id="UP000268553"/>
    </source>
</evidence>
<keyword evidence="2 12" id="KW-0813">Transport</keyword>
<keyword evidence="18" id="KW-1185">Reference proteome</keyword>
<evidence type="ECO:0000256" key="10">
    <source>
        <dbReference type="ARBA" id="ARBA00023136"/>
    </source>
</evidence>
<keyword evidence="10 12" id="KW-0472">Membrane</keyword>
<keyword evidence="6 14" id="KW-0732">Signal</keyword>
<comment type="subcellular location">
    <subcellularLocation>
        <location evidence="1 12">Cell outer membrane</location>
        <topology evidence="1 12">Multi-pass membrane protein</topology>
    </subcellularLocation>
</comment>
<protein>
    <submittedName>
        <fullName evidence="17">TonB-dependent receptor</fullName>
    </submittedName>
</protein>
<dbReference type="RefSeq" id="WP_125230055.1">
    <property type="nucleotide sequence ID" value="NZ_RWJI01000001.1"/>
</dbReference>
<dbReference type="EMBL" id="RWJI01000001">
    <property type="protein sequence ID" value="RRQ52039.1"/>
    <property type="molecule type" value="Genomic_DNA"/>
</dbReference>
<dbReference type="Pfam" id="PF07715">
    <property type="entry name" value="Plug"/>
    <property type="match status" value="1"/>
</dbReference>
<dbReference type="InterPro" id="IPR037066">
    <property type="entry name" value="Plug_dom_sf"/>
</dbReference>
<evidence type="ECO:0000256" key="14">
    <source>
        <dbReference type="SAM" id="SignalP"/>
    </source>
</evidence>
<keyword evidence="3 12" id="KW-1134">Transmembrane beta strand</keyword>
<evidence type="ECO:0000256" key="12">
    <source>
        <dbReference type="PROSITE-ProRule" id="PRU01360"/>
    </source>
</evidence>
<organism evidence="17 18">
    <name type="scientific">Sphingorhabdus wooponensis</name>
    <dbReference type="NCBI Taxonomy" id="940136"/>
    <lineage>
        <taxon>Bacteria</taxon>
        <taxon>Pseudomonadati</taxon>
        <taxon>Pseudomonadota</taxon>
        <taxon>Alphaproteobacteria</taxon>
        <taxon>Sphingomonadales</taxon>
        <taxon>Sphingomonadaceae</taxon>
        <taxon>Sphingorhabdus</taxon>
    </lineage>
</organism>
<evidence type="ECO:0000256" key="9">
    <source>
        <dbReference type="ARBA" id="ARBA00023077"/>
    </source>
</evidence>
<evidence type="ECO:0000256" key="13">
    <source>
        <dbReference type="RuleBase" id="RU003357"/>
    </source>
</evidence>
<keyword evidence="8" id="KW-0406">Ion transport</keyword>
<dbReference type="PANTHER" id="PTHR32552">
    <property type="entry name" value="FERRICHROME IRON RECEPTOR-RELATED"/>
    <property type="match status" value="1"/>
</dbReference>
<evidence type="ECO:0000256" key="5">
    <source>
        <dbReference type="ARBA" id="ARBA00022692"/>
    </source>
</evidence>
<gene>
    <name evidence="17" type="ORF">D7D48_03975</name>
</gene>
<feature type="chain" id="PRO_5018573177" evidence="14">
    <location>
        <begin position="26"/>
        <end position="837"/>
    </location>
</feature>
<comment type="similarity">
    <text evidence="12 13">Belongs to the TonB-dependent receptor family.</text>
</comment>
<dbReference type="Gene3D" id="2.170.130.10">
    <property type="entry name" value="TonB-dependent receptor, plug domain"/>
    <property type="match status" value="1"/>
</dbReference>
<feature type="signal peptide" evidence="14">
    <location>
        <begin position="1"/>
        <end position="25"/>
    </location>
</feature>
<evidence type="ECO:0000256" key="11">
    <source>
        <dbReference type="ARBA" id="ARBA00023237"/>
    </source>
</evidence>
<sequence>MKIRYQFAASAVALTICSFSSAAFAQSTGSVDFEDEVIVVSGSRSQDVAGVQIPDTTKAKSVLTEEYIQRQNPGQTVLDTINAIPGVTFTNNDAYGSSGGSLNIRGFGGDRISLTFDGVPLNDTGNYAIYSNQQLDPELIEQVNVNLGSTDVDSPTASAVGGTVNYRTRRPYEDFSVRVGTSAGQFDFKRFFASVDSGNLNASGSRFYVSASNATNDNPFNNYGKVDKQQYNASFFQPIGDNGDFVQVSAHYNQNRNNFFGSVALREDTSGNRIVPNRFPLTTDEREYNINFPCTTTVPARPNLADAATLCGTEFDRRFNPSNTGNLRIKSKFSLTDTLTLTVDPSFQSVKANGGGTVNARERLEGGRTGYIGGRPYFGKDLTGDGDLLDEVAILAPSNTRTQRFGVIANLRYDMSDTQSIQVSYTFDRGRHRQTGETCLLNTGGTPEDVFCNEGLTDAAGNVLQKRDRKSIATLHQASGRYNGKFMEEKLLLDIGVRLPFFTRDLTQNCFTTSASGFVDCFGSDTLNASYAASFPTRQGPQNRVFNYNKLLPNVGFTYKLVDNVSLFGSYAQGLSVPGTDPLYSSFFFVPGTAGVKPAPETTDSFDGGLRYRSGPVQAMVSGWFTKYNNRLQTVFDVETNESIFTNIGKVDVYGLDASIAFQPVDFFNVYAFGSLNESEIKDNVKRSATQTVPLAGKKLNDTPNYSFGVGSQINLGPVSIGGVAKRTGGRYIYDTNLPVYASAPDYSRLGTDSTYTAPAIVFGAKKPAYWMVNLDARVNLEFLGLNDKTFFQINVYNLFDELYVGSGGGATFQSGSPGFAQIGAPRTVSGTINFQF</sequence>
<dbReference type="SUPFAM" id="SSF56935">
    <property type="entry name" value="Porins"/>
    <property type="match status" value="1"/>
</dbReference>
<dbReference type="GO" id="GO:0009279">
    <property type="term" value="C:cell outer membrane"/>
    <property type="evidence" value="ECO:0007669"/>
    <property type="project" value="UniProtKB-SubCell"/>
</dbReference>
<dbReference type="PROSITE" id="PS52016">
    <property type="entry name" value="TONB_DEPENDENT_REC_3"/>
    <property type="match status" value="1"/>
</dbReference>
<name>A0A3R8WKG1_9SPHN</name>
<evidence type="ECO:0000256" key="1">
    <source>
        <dbReference type="ARBA" id="ARBA00004571"/>
    </source>
</evidence>
<evidence type="ECO:0000259" key="15">
    <source>
        <dbReference type="Pfam" id="PF00593"/>
    </source>
</evidence>
<keyword evidence="9 13" id="KW-0798">TonB box</keyword>
<evidence type="ECO:0000259" key="16">
    <source>
        <dbReference type="Pfam" id="PF07715"/>
    </source>
</evidence>
<dbReference type="AlphaFoldDB" id="A0A3R8WKG1"/>
<feature type="domain" description="TonB-dependent receptor plug" evidence="16">
    <location>
        <begin position="55"/>
        <end position="162"/>
    </location>
</feature>
<dbReference type="PANTHER" id="PTHR32552:SF89">
    <property type="entry name" value="CATECHOLATE SIDEROPHORE RECEPTOR FIU"/>
    <property type="match status" value="1"/>
</dbReference>
<dbReference type="GO" id="GO:0015344">
    <property type="term" value="F:siderophore uptake transmembrane transporter activity"/>
    <property type="evidence" value="ECO:0007669"/>
    <property type="project" value="TreeGrafter"/>
</dbReference>
<keyword evidence="11 12" id="KW-0998">Cell outer membrane</keyword>
<keyword evidence="5 12" id="KW-0812">Transmembrane</keyword>
<evidence type="ECO:0000256" key="6">
    <source>
        <dbReference type="ARBA" id="ARBA00022729"/>
    </source>
</evidence>
<dbReference type="InterPro" id="IPR012910">
    <property type="entry name" value="Plug_dom"/>
</dbReference>
<keyword evidence="4" id="KW-0410">Iron transport</keyword>
<proteinExistence type="inferred from homology"/>
<accession>A0A3R8WKG1</accession>
<dbReference type="Gene3D" id="2.40.170.20">
    <property type="entry name" value="TonB-dependent receptor, beta-barrel domain"/>
    <property type="match status" value="1"/>
</dbReference>
<dbReference type="InterPro" id="IPR036942">
    <property type="entry name" value="Beta-barrel_TonB_sf"/>
</dbReference>
<evidence type="ECO:0000256" key="8">
    <source>
        <dbReference type="ARBA" id="ARBA00023065"/>
    </source>
</evidence>
<evidence type="ECO:0000313" key="17">
    <source>
        <dbReference type="EMBL" id="RRQ52039.1"/>
    </source>
</evidence>
<evidence type="ECO:0000256" key="7">
    <source>
        <dbReference type="ARBA" id="ARBA00023004"/>
    </source>
</evidence>
<keyword evidence="17" id="KW-0675">Receptor</keyword>
<dbReference type="InterPro" id="IPR039426">
    <property type="entry name" value="TonB-dep_rcpt-like"/>
</dbReference>
<feature type="domain" description="TonB-dependent receptor-like beta-barrel" evidence="15">
    <location>
        <begin position="314"/>
        <end position="799"/>
    </location>
</feature>
<dbReference type="OrthoDB" id="593427at2"/>
<evidence type="ECO:0000256" key="4">
    <source>
        <dbReference type="ARBA" id="ARBA00022496"/>
    </source>
</evidence>
<evidence type="ECO:0000256" key="2">
    <source>
        <dbReference type="ARBA" id="ARBA00022448"/>
    </source>
</evidence>